<dbReference type="EMBL" id="RBVX01000074">
    <property type="protein sequence ID" value="RSL29339.1"/>
    <property type="molecule type" value="Genomic_DNA"/>
</dbReference>
<sequence length="52" mass="5958">MTLIYTCETHCDRALDDALEETGEAPYMERSIENNSSTSCFYCENPAVYKIK</sequence>
<dbReference type="NCBIfam" id="TIGR04129">
    <property type="entry name" value="CxxH_BA5709"/>
    <property type="match status" value="1"/>
</dbReference>
<comment type="caution">
    <text evidence="1">The sequence shown here is derived from an EMBL/GenBank/DDBJ whole genome shotgun (WGS) entry which is preliminary data.</text>
</comment>
<keyword evidence="2" id="KW-1185">Reference proteome</keyword>
<dbReference type="OrthoDB" id="1652387at2"/>
<dbReference type="Proteomes" id="UP000275076">
    <property type="component" value="Unassembled WGS sequence"/>
</dbReference>
<dbReference type="AlphaFoldDB" id="A0A428MT83"/>
<name>A0A428MT83_9BACI</name>
<dbReference type="Pfam" id="PF14116">
    <property type="entry name" value="YyzF"/>
    <property type="match status" value="1"/>
</dbReference>
<evidence type="ECO:0000313" key="2">
    <source>
        <dbReference type="Proteomes" id="UP000275076"/>
    </source>
</evidence>
<organism evidence="1 2">
    <name type="scientific">Salibacterium salarium</name>
    <dbReference type="NCBI Taxonomy" id="284579"/>
    <lineage>
        <taxon>Bacteria</taxon>
        <taxon>Bacillati</taxon>
        <taxon>Bacillota</taxon>
        <taxon>Bacilli</taxon>
        <taxon>Bacillales</taxon>
        <taxon>Bacillaceae</taxon>
    </lineage>
</organism>
<proteinExistence type="predicted"/>
<gene>
    <name evidence="1" type="ORF">D7Z54_31795</name>
</gene>
<protein>
    <submittedName>
        <fullName evidence="1">CxxH/CxxC protein</fullName>
    </submittedName>
</protein>
<evidence type="ECO:0000313" key="1">
    <source>
        <dbReference type="EMBL" id="RSL29339.1"/>
    </source>
</evidence>
<reference evidence="1 2" key="1">
    <citation type="submission" date="2018-10" db="EMBL/GenBank/DDBJ databases">
        <title>Draft genome sequence of Bacillus salarius IM0101, isolated from a hypersaline soil in Inner Mongolia, China.</title>
        <authorList>
            <person name="Yamprayoonswat W."/>
            <person name="Boonvisut S."/>
            <person name="Jumpathong W."/>
            <person name="Sittihan S."/>
            <person name="Ruangsuj P."/>
            <person name="Wanthongcharoen S."/>
            <person name="Thongpramul N."/>
            <person name="Pimmason S."/>
            <person name="Yu B."/>
            <person name="Yasawong M."/>
        </authorList>
    </citation>
    <scope>NUCLEOTIDE SEQUENCE [LARGE SCALE GENOMIC DNA]</scope>
    <source>
        <strain evidence="1 2">IM0101</strain>
    </source>
</reference>
<accession>A0A428MT83</accession>
<dbReference type="InterPro" id="IPR025626">
    <property type="entry name" value="YyzF"/>
</dbReference>